<dbReference type="InterPro" id="IPR005719">
    <property type="entry name" value="Dihydroorotate_DH_2"/>
</dbReference>
<gene>
    <name evidence="16" type="primary">pyrD</name>
    <name evidence="16" type="ORF">NCTC13102_00154</name>
</gene>
<dbReference type="GO" id="GO:0106430">
    <property type="term" value="F:dihydroorotate dehydrogenase (quinone) activity"/>
    <property type="evidence" value="ECO:0007669"/>
    <property type="project" value="UniProtKB-EC"/>
</dbReference>
<dbReference type="EMBL" id="UAWL01000006">
    <property type="protein sequence ID" value="SQB97423.1"/>
    <property type="molecule type" value="Genomic_DNA"/>
</dbReference>
<dbReference type="NCBIfam" id="TIGR01036">
    <property type="entry name" value="pyrD_sub2"/>
    <property type="match status" value="1"/>
</dbReference>
<dbReference type="PROSITE" id="PS00911">
    <property type="entry name" value="DHODEHASE_1"/>
    <property type="match status" value="1"/>
</dbReference>
<evidence type="ECO:0000256" key="9">
    <source>
        <dbReference type="ARBA" id="ARBA00022643"/>
    </source>
</evidence>
<dbReference type="GO" id="GO:0005737">
    <property type="term" value="C:cytoplasm"/>
    <property type="evidence" value="ECO:0007669"/>
    <property type="project" value="InterPro"/>
</dbReference>
<evidence type="ECO:0000256" key="8">
    <source>
        <dbReference type="ARBA" id="ARBA00022630"/>
    </source>
</evidence>
<reference evidence="16 17" key="1">
    <citation type="submission" date="2018-06" db="EMBL/GenBank/DDBJ databases">
        <authorList>
            <consortium name="Pathogen Informatics"/>
            <person name="Doyle S."/>
        </authorList>
    </citation>
    <scope>NUCLEOTIDE SEQUENCE [LARGE SCALE GENOMIC DNA]</scope>
    <source>
        <strain evidence="16 17">NCTC13102</strain>
    </source>
</reference>
<dbReference type="NCBIfam" id="NF003649">
    <property type="entry name" value="PRK05286.2-2"/>
    <property type="match status" value="1"/>
</dbReference>
<dbReference type="NCBIfam" id="NF003652">
    <property type="entry name" value="PRK05286.2-5"/>
    <property type="match status" value="1"/>
</dbReference>
<evidence type="ECO:0000256" key="13">
    <source>
        <dbReference type="ARBA" id="ARBA00048639"/>
    </source>
</evidence>
<evidence type="ECO:0000256" key="11">
    <source>
        <dbReference type="ARBA" id="ARBA00023002"/>
    </source>
</evidence>
<sequence>MEIYQKIRPLLFKLDPEKAHYLITNTLGYIRKLPFADDVFIGIGGYESARLENTICNMDFYNPIGLAAGFDKNGKMLQSLCGLGFGFLELGTITKIAQTGNPKPRIFRHIKEESLQNSMGFNNDGSFSFASRLKKHYPFCIPIGINIGKNKAIAQEDSLLNYQKALEDMLEIGDYYTFNLSSPNTPKLRDLQNESFVGELFAMASEKTKKPLFLKISPDMDTDNMLKICQKAIDSRASGIIATNTTIDYSVVENPESSGGISGLALREKSHEVFSHLAKAFFKRTTLISVGGIDSVQEAYQRIRMGASLIQLYSALIFKGPSICRSIAKELDSLLQRDGFEHISQAIGVDV</sequence>
<protein>
    <recommendedName>
        <fullName evidence="7 14">Dihydroorotate dehydrogenase (quinone)</fullName>
        <ecNumber evidence="6 14">1.3.5.2</ecNumber>
    </recommendedName>
</protein>
<keyword evidence="10" id="KW-0665">Pyrimidine biosynthesis</keyword>
<comment type="catalytic activity">
    <reaction evidence="13">
        <text>(S)-dihydroorotate + a quinone = orotate + a quinol</text>
        <dbReference type="Rhea" id="RHEA:30187"/>
        <dbReference type="ChEBI" id="CHEBI:24646"/>
        <dbReference type="ChEBI" id="CHEBI:30839"/>
        <dbReference type="ChEBI" id="CHEBI:30864"/>
        <dbReference type="ChEBI" id="CHEBI:132124"/>
        <dbReference type="EC" id="1.3.5.2"/>
    </reaction>
</comment>
<dbReference type="Proteomes" id="UP000250166">
    <property type="component" value="Unassembled WGS sequence"/>
</dbReference>
<evidence type="ECO:0000259" key="15">
    <source>
        <dbReference type="Pfam" id="PF01180"/>
    </source>
</evidence>
<dbReference type="GO" id="GO:0044205">
    <property type="term" value="P:'de novo' UMP biosynthetic process"/>
    <property type="evidence" value="ECO:0007669"/>
    <property type="project" value="UniProtKB-UniPathway"/>
</dbReference>
<dbReference type="PROSITE" id="PS00912">
    <property type="entry name" value="DHODEHASE_2"/>
    <property type="match status" value="1"/>
</dbReference>
<keyword evidence="11 16" id="KW-0560">Oxidoreductase</keyword>
<evidence type="ECO:0000256" key="14">
    <source>
        <dbReference type="NCBIfam" id="TIGR01036"/>
    </source>
</evidence>
<dbReference type="Pfam" id="PF01180">
    <property type="entry name" value="DHO_dh"/>
    <property type="match status" value="1"/>
</dbReference>
<dbReference type="PIRSF" id="PIRSF000164">
    <property type="entry name" value="DHO_oxidase"/>
    <property type="match status" value="1"/>
</dbReference>
<dbReference type="SUPFAM" id="SSF51395">
    <property type="entry name" value="FMN-linked oxidoreductases"/>
    <property type="match status" value="1"/>
</dbReference>
<keyword evidence="9" id="KW-0288">FMN</keyword>
<evidence type="ECO:0000256" key="4">
    <source>
        <dbReference type="ARBA" id="ARBA00005161"/>
    </source>
</evidence>
<evidence type="ECO:0000256" key="10">
    <source>
        <dbReference type="ARBA" id="ARBA00022975"/>
    </source>
</evidence>
<evidence type="ECO:0000256" key="12">
    <source>
        <dbReference type="ARBA" id="ARBA00023136"/>
    </source>
</evidence>
<dbReference type="InterPro" id="IPR013785">
    <property type="entry name" value="Aldolase_TIM"/>
</dbReference>
<evidence type="ECO:0000256" key="2">
    <source>
        <dbReference type="ARBA" id="ARBA00003125"/>
    </source>
</evidence>
<comment type="pathway">
    <text evidence="4">Pyrimidine metabolism; UMP biosynthesis via de novo pathway; orotate from (S)-dihydroorotate (quinone route): step 1/1.</text>
</comment>
<evidence type="ECO:0000313" key="16">
    <source>
        <dbReference type="EMBL" id="SQB97423.1"/>
    </source>
</evidence>
<accession>A0A2X3BA10</accession>
<comment type="function">
    <text evidence="2">Catalyzes the conversion of dihydroorotate to orotate with quinone as electron acceptor.</text>
</comment>
<evidence type="ECO:0000256" key="7">
    <source>
        <dbReference type="ARBA" id="ARBA00018366"/>
    </source>
</evidence>
<dbReference type="CDD" id="cd04738">
    <property type="entry name" value="DHOD_2_like"/>
    <property type="match status" value="1"/>
</dbReference>
<dbReference type="PANTHER" id="PTHR48109">
    <property type="entry name" value="DIHYDROOROTATE DEHYDROGENASE (QUINONE), MITOCHONDRIAL-RELATED"/>
    <property type="match status" value="1"/>
</dbReference>
<dbReference type="PANTHER" id="PTHR48109:SF4">
    <property type="entry name" value="DIHYDROOROTATE DEHYDROGENASE (QUINONE), MITOCHONDRIAL"/>
    <property type="match status" value="1"/>
</dbReference>
<dbReference type="UniPathway" id="UPA00070">
    <property type="reaction ID" value="UER00946"/>
</dbReference>
<feature type="domain" description="Dihydroorotate dehydrogenase catalytic" evidence="15">
    <location>
        <begin position="51"/>
        <end position="335"/>
    </location>
</feature>
<dbReference type="InterPro" id="IPR050074">
    <property type="entry name" value="DHO_dehydrogenase"/>
</dbReference>
<dbReference type="Gene3D" id="3.20.20.70">
    <property type="entry name" value="Aldolase class I"/>
    <property type="match status" value="1"/>
</dbReference>
<evidence type="ECO:0000256" key="3">
    <source>
        <dbReference type="ARBA" id="ARBA00004370"/>
    </source>
</evidence>
<proteinExistence type="inferred from homology"/>
<dbReference type="GO" id="GO:0006207">
    <property type="term" value="P:'de novo' pyrimidine nucleobase biosynthetic process"/>
    <property type="evidence" value="ECO:0007669"/>
    <property type="project" value="UniProtKB-UniRule"/>
</dbReference>
<dbReference type="AlphaFoldDB" id="A0A2X3BA10"/>
<dbReference type="RefSeq" id="WP_112058200.1">
    <property type="nucleotide sequence ID" value="NZ_UAWL01000006.1"/>
</dbReference>
<keyword evidence="8" id="KW-0285">Flavoprotein</keyword>
<comment type="subcellular location">
    <subcellularLocation>
        <location evidence="3">Membrane</location>
    </subcellularLocation>
</comment>
<dbReference type="InterPro" id="IPR005720">
    <property type="entry name" value="Dihydroorotate_DH_cat"/>
</dbReference>
<evidence type="ECO:0000256" key="6">
    <source>
        <dbReference type="ARBA" id="ARBA00012791"/>
    </source>
</evidence>
<comment type="similarity">
    <text evidence="5">Belongs to the dihydroorotate dehydrogenase family. Type 2 subfamily.</text>
</comment>
<name>A0A2X3BA10_9HELI</name>
<evidence type="ECO:0000256" key="5">
    <source>
        <dbReference type="ARBA" id="ARBA00005359"/>
    </source>
</evidence>
<dbReference type="GO" id="GO:0005886">
    <property type="term" value="C:plasma membrane"/>
    <property type="evidence" value="ECO:0007669"/>
    <property type="project" value="TreeGrafter"/>
</dbReference>
<evidence type="ECO:0000313" key="17">
    <source>
        <dbReference type="Proteomes" id="UP000250166"/>
    </source>
</evidence>
<keyword evidence="12" id="KW-0472">Membrane</keyword>
<dbReference type="InterPro" id="IPR012135">
    <property type="entry name" value="Dihydroorotate_DH_1_2"/>
</dbReference>
<dbReference type="InterPro" id="IPR001295">
    <property type="entry name" value="Dihydroorotate_DH_CS"/>
</dbReference>
<dbReference type="EC" id="1.3.5.2" evidence="6 14"/>
<comment type="cofactor">
    <cofactor evidence="1">
        <name>FMN</name>
        <dbReference type="ChEBI" id="CHEBI:58210"/>
    </cofactor>
</comment>
<organism evidence="16 17">
    <name type="scientific">Helicobacter fennelliae</name>
    <dbReference type="NCBI Taxonomy" id="215"/>
    <lineage>
        <taxon>Bacteria</taxon>
        <taxon>Pseudomonadati</taxon>
        <taxon>Campylobacterota</taxon>
        <taxon>Epsilonproteobacteria</taxon>
        <taxon>Campylobacterales</taxon>
        <taxon>Helicobacteraceae</taxon>
        <taxon>Helicobacter</taxon>
    </lineage>
</organism>
<evidence type="ECO:0000256" key="1">
    <source>
        <dbReference type="ARBA" id="ARBA00001917"/>
    </source>
</evidence>